<dbReference type="EMBL" id="BGPR01005832">
    <property type="protein sequence ID" value="GBN13821.1"/>
    <property type="molecule type" value="Genomic_DNA"/>
</dbReference>
<evidence type="ECO:0000313" key="2">
    <source>
        <dbReference type="Proteomes" id="UP000499080"/>
    </source>
</evidence>
<sequence>MDSRTLFNSTDVSRTWATALTNLTTKSMSDFCGCNVYHGLHVSPQENIHSGVVERGRHATGPSLPLRKAPVSHNMRWNCPILDDFTYVCLESAFFTYVLRLIHFQPWRHKRNAYRPILSY</sequence>
<dbReference type="AlphaFoldDB" id="A0A4Y2LG93"/>
<comment type="caution">
    <text evidence="1">The sequence shown here is derived from an EMBL/GenBank/DDBJ whole genome shotgun (WGS) entry which is preliminary data.</text>
</comment>
<reference evidence="1 2" key="1">
    <citation type="journal article" date="2019" name="Sci. Rep.">
        <title>Orb-weaving spider Araneus ventricosus genome elucidates the spidroin gene catalogue.</title>
        <authorList>
            <person name="Kono N."/>
            <person name="Nakamura H."/>
            <person name="Ohtoshi R."/>
            <person name="Moran D.A.P."/>
            <person name="Shinohara A."/>
            <person name="Yoshida Y."/>
            <person name="Fujiwara M."/>
            <person name="Mori M."/>
            <person name="Tomita M."/>
            <person name="Arakawa K."/>
        </authorList>
    </citation>
    <scope>NUCLEOTIDE SEQUENCE [LARGE SCALE GENOMIC DNA]</scope>
</reference>
<gene>
    <name evidence="1" type="ORF">AVEN_44551_1</name>
</gene>
<name>A0A4Y2LG93_ARAVE</name>
<accession>A0A4Y2LG93</accession>
<proteinExistence type="predicted"/>
<protein>
    <submittedName>
        <fullName evidence="1">Uncharacterized protein</fullName>
    </submittedName>
</protein>
<keyword evidence="2" id="KW-1185">Reference proteome</keyword>
<organism evidence="1 2">
    <name type="scientific">Araneus ventricosus</name>
    <name type="common">Orbweaver spider</name>
    <name type="synonym">Epeira ventricosa</name>
    <dbReference type="NCBI Taxonomy" id="182803"/>
    <lineage>
        <taxon>Eukaryota</taxon>
        <taxon>Metazoa</taxon>
        <taxon>Ecdysozoa</taxon>
        <taxon>Arthropoda</taxon>
        <taxon>Chelicerata</taxon>
        <taxon>Arachnida</taxon>
        <taxon>Araneae</taxon>
        <taxon>Araneomorphae</taxon>
        <taxon>Entelegynae</taxon>
        <taxon>Araneoidea</taxon>
        <taxon>Araneidae</taxon>
        <taxon>Araneus</taxon>
    </lineage>
</organism>
<evidence type="ECO:0000313" key="1">
    <source>
        <dbReference type="EMBL" id="GBN13821.1"/>
    </source>
</evidence>
<dbReference type="Proteomes" id="UP000499080">
    <property type="component" value="Unassembled WGS sequence"/>
</dbReference>